<name>F8N6N6_9BACT</name>
<dbReference type="InterPro" id="IPR014721">
    <property type="entry name" value="Ribsml_uS5_D2-typ_fold_subgr"/>
</dbReference>
<dbReference type="EMBL" id="GL945017">
    <property type="protein sequence ID" value="EGN56251.1"/>
    <property type="molecule type" value="Genomic_DNA"/>
</dbReference>
<dbReference type="RefSeq" id="WP_007573257.1">
    <property type="nucleotide sequence ID" value="NZ_BPTS01000001.1"/>
</dbReference>
<dbReference type="Proteomes" id="UP000002772">
    <property type="component" value="Unassembled WGS sequence"/>
</dbReference>
<evidence type="ECO:0000256" key="7">
    <source>
        <dbReference type="HAMAP-Rule" id="MF_00227"/>
    </source>
</evidence>
<keyword evidence="9" id="KW-1185">Reference proteome</keyword>
<evidence type="ECO:0000256" key="6">
    <source>
        <dbReference type="ARBA" id="ARBA00022884"/>
    </source>
</evidence>
<dbReference type="OrthoDB" id="1524972at2"/>
<accession>F8N6N6</accession>
<comment type="similarity">
    <text evidence="7">Belongs to the RnpA family.</text>
</comment>
<dbReference type="HAMAP" id="MF_00227">
    <property type="entry name" value="RNase_P"/>
    <property type="match status" value="1"/>
</dbReference>
<evidence type="ECO:0000256" key="1">
    <source>
        <dbReference type="ARBA" id="ARBA00002663"/>
    </source>
</evidence>
<keyword evidence="6 7" id="KW-0694">RNA-binding</keyword>
<comment type="subunit">
    <text evidence="7">Consists of a catalytic RNA component (M1 or rnpB) and a protein subunit.</text>
</comment>
<protein>
    <recommendedName>
        <fullName evidence="7">Ribonuclease P protein component</fullName>
        <shortName evidence="7">RNase P protein</shortName>
        <shortName evidence="7">RNaseP protein</shortName>
        <ecNumber evidence="7">3.1.26.5</ecNumber>
    </recommendedName>
    <alternativeName>
        <fullName evidence="7">Protein C5</fullName>
    </alternativeName>
</protein>
<proteinExistence type="inferred from homology"/>
<dbReference type="eggNOG" id="COG0594">
    <property type="taxonomic scope" value="Bacteria"/>
</dbReference>
<comment type="catalytic activity">
    <reaction evidence="7">
        <text>Endonucleolytic cleavage of RNA, removing 5'-extranucleotides from tRNA precursor.</text>
        <dbReference type="EC" id="3.1.26.5"/>
    </reaction>
</comment>
<dbReference type="InterPro" id="IPR000100">
    <property type="entry name" value="RNase_P"/>
</dbReference>
<dbReference type="InterPro" id="IPR020568">
    <property type="entry name" value="Ribosomal_Su5_D2-typ_SF"/>
</dbReference>
<evidence type="ECO:0000256" key="2">
    <source>
        <dbReference type="ARBA" id="ARBA00022694"/>
    </source>
</evidence>
<gene>
    <name evidence="7" type="primary">rnpA</name>
    <name evidence="8" type="ORF">Premu_0790</name>
</gene>
<evidence type="ECO:0000313" key="9">
    <source>
        <dbReference type="Proteomes" id="UP000002772"/>
    </source>
</evidence>
<reference evidence="9" key="1">
    <citation type="journal article" date="2011" name="Stand. Genomic Sci.">
        <title>Non-contiguous finished genome sequence of the opportunistic oral pathogen Prevotella multisaccharivorax type strain (PPPA20).</title>
        <authorList>
            <person name="Pati A."/>
            <person name="Gronow S."/>
            <person name="Lu M."/>
            <person name="Lapidus A."/>
            <person name="Nolan M."/>
            <person name="Lucas S."/>
            <person name="Hammon N."/>
            <person name="Deshpande S."/>
            <person name="Cheng J.F."/>
            <person name="Tapia R."/>
            <person name="Han C."/>
            <person name="Goodwin L."/>
            <person name="Pitluck S."/>
            <person name="Liolios K."/>
            <person name="Pagani I."/>
            <person name="Mavromatis K."/>
            <person name="Mikhailova N."/>
            <person name="Huntemann M."/>
            <person name="Chen A."/>
            <person name="Palaniappan K."/>
            <person name="Land M."/>
            <person name="Hauser L."/>
            <person name="Detter J.C."/>
            <person name="Brambilla E.M."/>
            <person name="Rohde M."/>
            <person name="Goker M."/>
            <person name="Woyke T."/>
            <person name="Bristow J."/>
            <person name="Eisen J.A."/>
            <person name="Markowitz V."/>
            <person name="Hugenholtz P."/>
            <person name="Kyrpides N.C."/>
            <person name="Klenk H.P."/>
            <person name="Ivanova N."/>
        </authorList>
    </citation>
    <scope>NUCLEOTIDE SEQUENCE [LARGE SCALE GENOMIC DNA]</scope>
    <source>
        <strain evidence="9">DSM 17128</strain>
    </source>
</reference>
<dbReference type="GO" id="GO:0004526">
    <property type="term" value="F:ribonuclease P activity"/>
    <property type="evidence" value="ECO:0007669"/>
    <property type="project" value="UniProtKB-UniRule"/>
</dbReference>
<organism evidence="8 9">
    <name type="scientific">Hallella multisaccharivorax DSM 17128</name>
    <dbReference type="NCBI Taxonomy" id="688246"/>
    <lineage>
        <taxon>Bacteria</taxon>
        <taxon>Pseudomonadati</taxon>
        <taxon>Bacteroidota</taxon>
        <taxon>Bacteroidia</taxon>
        <taxon>Bacteroidales</taxon>
        <taxon>Prevotellaceae</taxon>
        <taxon>Hallella</taxon>
    </lineage>
</organism>
<dbReference type="STRING" id="688246.Premu_0790"/>
<sequence length="125" mass="14451">MSTGNTLPKTERIHHKKLIDSLFGGGKSRSMTVFPLRLVYMPMEGSDDNQMLVSVPKRCLHRANKRNRIKRQVREAYRLNKGLISSKPLALAFIWLDSKLWSSNEVTQCMVSLLKRVEEKLHEND</sequence>
<dbReference type="HOGENOM" id="CLU_117179_1_0_10"/>
<keyword evidence="3 7" id="KW-0540">Nuclease</keyword>
<dbReference type="GO" id="GO:0000049">
    <property type="term" value="F:tRNA binding"/>
    <property type="evidence" value="ECO:0007669"/>
    <property type="project" value="UniProtKB-UniRule"/>
</dbReference>
<dbReference type="InterPro" id="IPR020539">
    <property type="entry name" value="RNase_P_CS"/>
</dbReference>
<dbReference type="EC" id="3.1.26.5" evidence="7"/>
<evidence type="ECO:0000313" key="8">
    <source>
        <dbReference type="EMBL" id="EGN56251.1"/>
    </source>
</evidence>
<evidence type="ECO:0000256" key="4">
    <source>
        <dbReference type="ARBA" id="ARBA00022759"/>
    </source>
</evidence>
<dbReference type="Pfam" id="PF00825">
    <property type="entry name" value="Ribonuclease_P"/>
    <property type="match status" value="1"/>
</dbReference>
<comment type="function">
    <text evidence="1 7">RNaseP catalyzes the removal of the 5'-leader sequence from pre-tRNA to produce the mature 5'-terminus. It can also cleave other RNA substrates such as 4.5S RNA. The protein component plays an auxiliary but essential role in vivo by binding to the 5'-leader sequence and broadening the substrate specificity of the ribozyme.</text>
</comment>
<keyword evidence="5 7" id="KW-0378">Hydrolase</keyword>
<dbReference type="AlphaFoldDB" id="F8N6N6"/>
<evidence type="ECO:0000256" key="3">
    <source>
        <dbReference type="ARBA" id="ARBA00022722"/>
    </source>
</evidence>
<keyword evidence="4 7" id="KW-0255">Endonuclease</keyword>
<keyword evidence="2 7" id="KW-0819">tRNA processing</keyword>
<dbReference type="PROSITE" id="PS00648">
    <property type="entry name" value="RIBONUCLEASE_P"/>
    <property type="match status" value="1"/>
</dbReference>
<dbReference type="Gene3D" id="3.30.230.10">
    <property type="match status" value="1"/>
</dbReference>
<evidence type="ECO:0000256" key="5">
    <source>
        <dbReference type="ARBA" id="ARBA00022801"/>
    </source>
</evidence>
<dbReference type="GO" id="GO:0001682">
    <property type="term" value="P:tRNA 5'-leader removal"/>
    <property type="evidence" value="ECO:0007669"/>
    <property type="project" value="UniProtKB-UniRule"/>
</dbReference>
<dbReference type="SUPFAM" id="SSF54211">
    <property type="entry name" value="Ribosomal protein S5 domain 2-like"/>
    <property type="match status" value="1"/>
</dbReference>